<protein>
    <recommendedName>
        <fullName evidence="4 5">Large ribosomal subunit protein bL35</fullName>
    </recommendedName>
</protein>
<dbReference type="FunFam" id="4.10.410.60:FF:000001">
    <property type="entry name" value="50S ribosomal protein L35"/>
    <property type="match status" value="1"/>
</dbReference>
<dbReference type="GO" id="GO:0022625">
    <property type="term" value="C:cytosolic large ribosomal subunit"/>
    <property type="evidence" value="ECO:0007669"/>
    <property type="project" value="TreeGrafter"/>
</dbReference>
<dbReference type="NCBIfam" id="TIGR00001">
    <property type="entry name" value="rpmI_bact"/>
    <property type="match status" value="1"/>
</dbReference>
<dbReference type="InterPro" id="IPR021137">
    <property type="entry name" value="Ribosomal_bL35-like"/>
</dbReference>
<reference evidence="7 8" key="1">
    <citation type="submission" date="2019-02" db="EMBL/GenBank/DDBJ databases">
        <title>Genomic Encyclopedia of Type Strains, Phase IV (KMG-IV): sequencing the most valuable type-strain genomes for metagenomic binning, comparative biology and taxonomic classification.</title>
        <authorList>
            <person name="Goeker M."/>
        </authorList>
    </citation>
    <scope>NUCLEOTIDE SEQUENCE [LARGE SCALE GENOMIC DNA]</scope>
    <source>
        <strain evidence="7 8">DSM 101727</strain>
    </source>
</reference>
<dbReference type="PANTHER" id="PTHR33343:SF1">
    <property type="entry name" value="LARGE RIBOSOMAL SUBUNIT PROTEIN BL35M"/>
    <property type="match status" value="1"/>
</dbReference>
<sequence>MPKNKSHSGIRKRVRITGKGKLRREMAGTRHNLEKKPSTLTRRLAGTTEVAPADVRRVKKLLGR</sequence>
<evidence type="ECO:0000256" key="1">
    <source>
        <dbReference type="ARBA" id="ARBA00006598"/>
    </source>
</evidence>
<dbReference type="Pfam" id="PF01632">
    <property type="entry name" value="Ribosomal_L35p"/>
    <property type="match status" value="1"/>
</dbReference>
<name>A0A4Q7L1C1_9PSEU</name>
<proteinExistence type="inferred from homology"/>
<gene>
    <name evidence="5" type="primary">rpmI</name>
    <name evidence="7" type="ORF">EV193_102297</name>
</gene>
<organism evidence="7 8">
    <name type="scientific">Herbihabitans rhizosphaerae</name>
    <dbReference type="NCBI Taxonomy" id="1872711"/>
    <lineage>
        <taxon>Bacteria</taxon>
        <taxon>Bacillati</taxon>
        <taxon>Actinomycetota</taxon>
        <taxon>Actinomycetes</taxon>
        <taxon>Pseudonocardiales</taxon>
        <taxon>Pseudonocardiaceae</taxon>
        <taxon>Herbihabitans</taxon>
    </lineage>
</organism>
<dbReference type="InterPro" id="IPR018265">
    <property type="entry name" value="Ribosomal_bL35_CS"/>
</dbReference>
<keyword evidence="8" id="KW-1185">Reference proteome</keyword>
<dbReference type="InterPro" id="IPR037229">
    <property type="entry name" value="Ribosomal_bL35_sf"/>
</dbReference>
<accession>A0A4Q7L1C1</accession>
<dbReference type="PROSITE" id="PS00936">
    <property type="entry name" value="RIBOSOMAL_L35"/>
    <property type="match status" value="1"/>
</dbReference>
<keyword evidence="2 5" id="KW-0689">Ribosomal protein</keyword>
<evidence type="ECO:0000256" key="5">
    <source>
        <dbReference type="HAMAP-Rule" id="MF_00514"/>
    </source>
</evidence>
<dbReference type="AlphaFoldDB" id="A0A4Q7L1C1"/>
<dbReference type="EMBL" id="SGWQ01000002">
    <property type="protein sequence ID" value="RZS43318.1"/>
    <property type="molecule type" value="Genomic_DNA"/>
</dbReference>
<evidence type="ECO:0000313" key="8">
    <source>
        <dbReference type="Proteomes" id="UP000294257"/>
    </source>
</evidence>
<evidence type="ECO:0000256" key="2">
    <source>
        <dbReference type="ARBA" id="ARBA00022980"/>
    </source>
</evidence>
<keyword evidence="3 5" id="KW-0687">Ribonucleoprotein</keyword>
<dbReference type="Proteomes" id="UP000294257">
    <property type="component" value="Unassembled WGS sequence"/>
</dbReference>
<dbReference type="GO" id="GO:0006412">
    <property type="term" value="P:translation"/>
    <property type="evidence" value="ECO:0007669"/>
    <property type="project" value="UniProtKB-UniRule"/>
</dbReference>
<dbReference type="InterPro" id="IPR001706">
    <property type="entry name" value="Ribosomal_bL35"/>
</dbReference>
<dbReference type="OrthoDB" id="9804851at2"/>
<comment type="caution">
    <text evidence="7">The sequence shown here is derived from an EMBL/GenBank/DDBJ whole genome shotgun (WGS) entry which is preliminary data.</text>
</comment>
<dbReference type="PANTHER" id="PTHR33343">
    <property type="entry name" value="54S RIBOSOMAL PROTEIN BL35M"/>
    <property type="match status" value="1"/>
</dbReference>
<dbReference type="HAMAP" id="MF_00514">
    <property type="entry name" value="Ribosomal_bL35"/>
    <property type="match status" value="1"/>
</dbReference>
<dbReference type="Gene3D" id="4.10.410.60">
    <property type="match status" value="1"/>
</dbReference>
<dbReference type="SUPFAM" id="SSF143034">
    <property type="entry name" value="L35p-like"/>
    <property type="match status" value="1"/>
</dbReference>
<evidence type="ECO:0000256" key="6">
    <source>
        <dbReference type="RuleBase" id="RU000568"/>
    </source>
</evidence>
<comment type="similarity">
    <text evidence="1 5 6">Belongs to the bacterial ribosomal protein bL35 family.</text>
</comment>
<dbReference type="RefSeq" id="WP_130343183.1">
    <property type="nucleotide sequence ID" value="NZ_SGWQ01000002.1"/>
</dbReference>
<evidence type="ECO:0000256" key="4">
    <source>
        <dbReference type="ARBA" id="ARBA00071664"/>
    </source>
</evidence>
<dbReference type="PRINTS" id="PR00064">
    <property type="entry name" value="RIBOSOMALL35"/>
</dbReference>
<evidence type="ECO:0000256" key="3">
    <source>
        <dbReference type="ARBA" id="ARBA00023274"/>
    </source>
</evidence>
<dbReference type="GO" id="GO:0003735">
    <property type="term" value="F:structural constituent of ribosome"/>
    <property type="evidence" value="ECO:0007669"/>
    <property type="project" value="InterPro"/>
</dbReference>
<evidence type="ECO:0000313" key="7">
    <source>
        <dbReference type="EMBL" id="RZS43318.1"/>
    </source>
</evidence>